<sequence length="209" mass="21458">MSPATLMGFWGVALLLIMTPGADWAYTIAAGLRQRSILPSVGGLIAGHTVVVMLVAGGVGALVAGMPVVLTALTVGGALYLIWLGVSMARQPSTPHAADQAAASVIGQFVRGMGISGLNPKVLLLLVTLLPQFVTSTSPWPVAAQMLVLGTIHILTCAAVYLVVGAGARRVLATRPELARIVGRVSGILVAAIGTFLLGEQIFIAFRLG</sequence>
<keyword evidence="5 6" id="KW-0472">Membrane</keyword>
<evidence type="ECO:0000256" key="1">
    <source>
        <dbReference type="ARBA" id="ARBA00004651"/>
    </source>
</evidence>
<dbReference type="AlphaFoldDB" id="A0A0F0KTR4"/>
<feature type="transmembrane region" description="Helical" evidence="6">
    <location>
        <begin position="185"/>
        <end position="206"/>
    </location>
</feature>
<feature type="transmembrane region" description="Helical" evidence="6">
    <location>
        <begin position="109"/>
        <end position="130"/>
    </location>
</feature>
<evidence type="ECO:0000256" key="6">
    <source>
        <dbReference type="SAM" id="Phobius"/>
    </source>
</evidence>
<evidence type="ECO:0000256" key="2">
    <source>
        <dbReference type="ARBA" id="ARBA00022475"/>
    </source>
</evidence>
<dbReference type="Pfam" id="PF01810">
    <property type="entry name" value="LysE"/>
    <property type="match status" value="1"/>
</dbReference>
<comment type="subcellular location">
    <subcellularLocation>
        <location evidence="1">Cell membrane</location>
        <topology evidence="1">Multi-pass membrane protein</topology>
    </subcellularLocation>
</comment>
<reference evidence="7 8" key="1">
    <citation type="submission" date="2015-02" db="EMBL/GenBank/DDBJ databases">
        <title>Draft genome sequences of ten Microbacterium spp. with emphasis on heavy metal contaminated environments.</title>
        <authorList>
            <person name="Corretto E."/>
        </authorList>
    </citation>
    <scope>NUCLEOTIDE SEQUENCE [LARGE SCALE GENOMIC DNA]</scope>
    <source>
        <strain evidence="7 8">DSM 23848</strain>
    </source>
</reference>
<dbReference type="OrthoDB" id="9814990at2"/>
<evidence type="ECO:0000256" key="4">
    <source>
        <dbReference type="ARBA" id="ARBA00022989"/>
    </source>
</evidence>
<keyword evidence="8" id="KW-1185">Reference proteome</keyword>
<comment type="caution">
    <text evidence="7">The sequence shown here is derived from an EMBL/GenBank/DDBJ whole genome shotgun (WGS) entry which is preliminary data.</text>
</comment>
<feature type="transmembrane region" description="Helical" evidence="6">
    <location>
        <begin position="41"/>
        <end position="63"/>
    </location>
</feature>
<keyword evidence="2" id="KW-1003">Cell membrane</keyword>
<dbReference type="GO" id="GO:0005886">
    <property type="term" value="C:plasma membrane"/>
    <property type="evidence" value="ECO:0007669"/>
    <property type="project" value="UniProtKB-SubCell"/>
</dbReference>
<proteinExistence type="predicted"/>
<dbReference type="Proteomes" id="UP000033448">
    <property type="component" value="Unassembled WGS sequence"/>
</dbReference>
<dbReference type="RefSeq" id="WP_045250477.1">
    <property type="nucleotide sequence ID" value="NZ_JYIT01000074.1"/>
</dbReference>
<accession>A0A0F0KTR4</accession>
<keyword evidence="4 6" id="KW-1133">Transmembrane helix</keyword>
<evidence type="ECO:0000256" key="5">
    <source>
        <dbReference type="ARBA" id="ARBA00023136"/>
    </source>
</evidence>
<organism evidence="7 8">
    <name type="scientific">Microbacterium azadirachtae</name>
    <dbReference type="NCBI Taxonomy" id="582680"/>
    <lineage>
        <taxon>Bacteria</taxon>
        <taxon>Bacillati</taxon>
        <taxon>Actinomycetota</taxon>
        <taxon>Actinomycetes</taxon>
        <taxon>Micrococcales</taxon>
        <taxon>Microbacteriaceae</taxon>
        <taxon>Microbacterium</taxon>
    </lineage>
</organism>
<feature type="transmembrane region" description="Helical" evidence="6">
    <location>
        <begin position="142"/>
        <end position="164"/>
    </location>
</feature>
<protein>
    <submittedName>
        <fullName evidence="7">Homoserine/homoserine lactone efflux protein</fullName>
    </submittedName>
</protein>
<feature type="transmembrane region" description="Helical" evidence="6">
    <location>
        <begin position="69"/>
        <end position="89"/>
    </location>
</feature>
<dbReference type="InterPro" id="IPR001123">
    <property type="entry name" value="LeuE-type"/>
</dbReference>
<keyword evidence="3 6" id="KW-0812">Transmembrane</keyword>
<evidence type="ECO:0000313" key="8">
    <source>
        <dbReference type="Proteomes" id="UP000033448"/>
    </source>
</evidence>
<dbReference type="PATRIC" id="fig|582680.7.peg.1822"/>
<feature type="transmembrane region" description="Helical" evidence="6">
    <location>
        <begin position="6"/>
        <end position="29"/>
    </location>
</feature>
<name>A0A0F0KTR4_9MICO</name>
<gene>
    <name evidence="7" type="primary">rhtB_4</name>
    <name evidence="7" type="ORF">RL72_01778</name>
</gene>
<dbReference type="PANTHER" id="PTHR30086">
    <property type="entry name" value="ARGININE EXPORTER PROTEIN ARGO"/>
    <property type="match status" value="1"/>
</dbReference>
<evidence type="ECO:0000256" key="3">
    <source>
        <dbReference type="ARBA" id="ARBA00022692"/>
    </source>
</evidence>
<dbReference type="EMBL" id="JYIT01000074">
    <property type="protein sequence ID" value="KJL24287.1"/>
    <property type="molecule type" value="Genomic_DNA"/>
</dbReference>
<dbReference type="PANTHER" id="PTHR30086:SF20">
    <property type="entry name" value="ARGININE EXPORTER PROTEIN ARGO-RELATED"/>
    <property type="match status" value="1"/>
</dbReference>
<dbReference type="GO" id="GO:0015171">
    <property type="term" value="F:amino acid transmembrane transporter activity"/>
    <property type="evidence" value="ECO:0007669"/>
    <property type="project" value="TreeGrafter"/>
</dbReference>
<evidence type="ECO:0000313" key="7">
    <source>
        <dbReference type="EMBL" id="KJL24287.1"/>
    </source>
</evidence>